<accession>A0A9X5BIQ3</accession>
<keyword evidence="1" id="KW-0472">Membrane</keyword>
<organism evidence="2 3">
    <name type="scientific">Parablautia muri</name>
    <dbReference type="NCBI Taxonomy" id="2320879"/>
    <lineage>
        <taxon>Bacteria</taxon>
        <taxon>Bacillati</taxon>
        <taxon>Bacillota</taxon>
        <taxon>Clostridia</taxon>
        <taxon>Lachnospirales</taxon>
        <taxon>Lachnospiraceae</taxon>
        <taxon>Parablautia</taxon>
    </lineage>
</organism>
<reference evidence="2" key="1">
    <citation type="submission" date="2018-09" db="EMBL/GenBank/DDBJ databases">
        <title>Murine metabolic-syndrome-specific gut microbial biobank.</title>
        <authorList>
            <person name="Liu C."/>
        </authorList>
    </citation>
    <scope>NUCLEOTIDE SEQUENCE</scope>
    <source>
        <strain evidence="2">D42-62</strain>
    </source>
</reference>
<gene>
    <name evidence="2" type="ORF">D5281_17920</name>
</gene>
<sequence length="111" mass="12129">MDRQKQAIIDYSVSNGFNIDEFVSDIITGGTKADNRPHYHNMNEYIAPVFLCSAAALSLYLSMCGYSFTLTEVLLSASIILPTKCRQGGVHDTAGFRFRIRLSGSANADAS</sequence>
<dbReference type="AlphaFoldDB" id="A0A9X5BIQ3"/>
<evidence type="ECO:0000256" key="1">
    <source>
        <dbReference type="SAM" id="Phobius"/>
    </source>
</evidence>
<evidence type="ECO:0000313" key="2">
    <source>
        <dbReference type="EMBL" id="NBJ94409.1"/>
    </source>
</evidence>
<comment type="caution">
    <text evidence="2">The sequence shown here is derived from an EMBL/GenBank/DDBJ whole genome shotgun (WGS) entry which is preliminary data.</text>
</comment>
<feature type="transmembrane region" description="Helical" evidence="1">
    <location>
        <begin position="45"/>
        <end position="68"/>
    </location>
</feature>
<keyword evidence="1" id="KW-1133">Transmembrane helix</keyword>
<protein>
    <submittedName>
        <fullName evidence="2">Uncharacterized protein</fullName>
    </submittedName>
</protein>
<keyword evidence="3" id="KW-1185">Reference proteome</keyword>
<name>A0A9X5BIQ3_9FIRM</name>
<dbReference type="EMBL" id="QZDT01000038">
    <property type="protein sequence ID" value="NBJ94409.1"/>
    <property type="molecule type" value="Genomic_DNA"/>
</dbReference>
<keyword evidence="1" id="KW-0812">Transmembrane</keyword>
<dbReference type="Proteomes" id="UP001154420">
    <property type="component" value="Unassembled WGS sequence"/>
</dbReference>
<proteinExistence type="predicted"/>
<evidence type="ECO:0000313" key="3">
    <source>
        <dbReference type="Proteomes" id="UP001154420"/>
    </source>
</evidence>